<accession>A0A392RUK4</accession>
<dbReference type="Proteomes" id="UP000265520">
    <property type="component" value="Unassembled WGS sequence"/>
</dbReference>
<organism evidence="1 2">
    <name type="scientific">Trifolium medium</name>
    <dbReference type="NCBI Taxonomy" id="97028"/>
    <lineage>
        <taxon>Eukaryota</taxon>
        <taxon>Viridiplantae</taxon>
        <taxon>Streptophyta</taxon>
        <taxon>Embryophyta</taxon>
        <taxon>Tracheophyta</taxon>
        <taxon>Spermatophyta</taxon>
        <taxon>Magnoliopsida</taxon>
        <taxon>eudicotyledons</taxon>
        <taxon>Gunneridae</taxon>
        <taxon>Pentapetalae</taxon>
        <taxon>rosids</taxon>
        <taxon>fabids</taxon>
        <taxon>Fabales</taxon>
        <taxon>Fabaceae</taxon>
        <taxon>Papilionoideae</taxon>
        <taxon>50 kb inversion clade</taxon>
        <taxon>NPAAA clade</taxon>
        <taxon>Hologalegina</taxon>
        <taxon>IRL clade</taxon>
        <taxon>Trifolieae</taxon>
        <taxon>Trifolium</taxon>
    </lineage>
</organism>
<evidence type="ECO:0000313" key="1">
    <source>
        <dbReference type="EMBL" id="MCI40318.1"/>
    </source>
</evidence>
<comment type="caution">
    <text evidence="1">The sequence shown here is derived from an EMBL/GenBank/DDBJ whole genome shotgun (WGS) entry which is preliminary data.</text>
</comment>
<sequence>GLSPYRGEFRDEVSFLLGLGGLSFLLRGRGDLDLVMLRLLYGVGDLQGRPLRENLVALDSSTAANR</sequence>
<dbReference type="EMBL" id="LXQA010278310">
    <property type="protein sequence ID" value="MCI40318.1"/>
    <property type="molecule type" value="Genomic_DNA"/>
</dbReference>
<protein>
    <submittedName>
        <fullName evidence="1">Uncharacterized protein</fullName>
    </submittedName>
</protein>
<dbReference type="AlphaFoldDB" id="A0A392RUK4"/>
<reference evidence="1 2" key="1">
    <citation type="journal article" date="2018" name="Front. Plant Sci.">
        <title>Red Clover (Trifolium pratense) and Zigzag Clover (T. medium) - A Picture of Genomic Similarities and Differences.</title>
        <authorList>
            <person name="Dluhosova J."/>
            <person name="Istvanek J."/>
            <person name="Nedelnik J."/>
            <person name="Repkova J."/>
        </authorList>
    </citation>
    <scope>NUCLEOTIDE SEQUENCE [LARGE SCALE GENOMIC DNA]</scope>
    <source>
        <strain evidence="2">cv. 10/8</strain>
        <tissue evidence="1">Leaf</tissue>
    </source>
</reference>
<keyword evidence="2" id="KW-1185">Reference proteome</keyword>
<evidence type="ECO:0000313" key="2">
    <source>
        <dbReference type="Proteomes" id="UP000265520"/>
    </source>
</evidence>
<proteinExistence type="predicted"/>
<name>A0A392RUK4_9FABA</name>
<feature type="non-terminal residue" evidence="1">
    <location>
        <position position="1"/>
    </location>
</feature>